<dbReference type="InterPro" id="IPR013108">
    <property type="entry name" value="Amidohydro_3"/>
</dbReference>
<proteinExistence type="predicted"/>
<dbReference type="EMBL" id="JBAWTH010000007">
    <property type="protein sequence ID" value="KAL2291251.1"/>
    <property type="molecule type" value="Genomic_DNA"/>
</dbReference>
<evidence type="ECO:0000313" key="5">
    <source>
        <dbReference type="EMBL" id="KAL2291251.1"/>
    </source>
</evidence>
<dbReference type="Pfam" id="PF07969">
    <property type="entry name" value="Amidohydro_3"/>
    <property type="match status" value="1"/>
</dbReference>
<feature type="region of interest" description="Disordered" evidence="2">
    <location>
        <begin position="1"/>
        <end position="30"/>
    </location>
</feature>
<gene>
    <name evidence="5" type="ORF">FJTKL_13885</name>
</gene>
<dbReference type="InterPro" id="IPR011059">
    <property type="entry name" value="Metal-dep_hydrolase_composite"/>
</dbReference>
<protein>
    <recommendedName>
        <fullName evidence="4">Amidohydrolase 3 domain-containing protein</fullName>
    </recommendedName>
</protein>
<evidence type="ECO:0000259" key="4">
    <source>
        <dbReference type="Pfam" id="PF07969"/>
    </source>
</evidence>
<dbReference type="PANTHER" id="PTHR11113:SF14">
    <property type="entry name" value="N-ACETYLGLUCOSAMINE-6-PHOSPHATE DEACETYLASE"/>
    <property type="match status" value="1"/>
</dbReference>
<feature type="transmembrane region" description="Helical" evidence="3">
    <location>
        <begin position="95"/>
        <end position="112"/>
    </location>
</feature>
<evidence type="ECO:0000313" key="6">
    <source>
        <dbReference type="Proteomes" id="UP001600888"/>
    </source>
</evidence>
<dbReference type="CDD" id="cd01309">
    <property type="entry name" value="Met_dep_hydrolase_C"/>
    <property type="match status" value="1"/>
</dbReference>
<evidence type="ECO:0000256" key="2">
    <source>
        <dbReference type="SAM" id="MobiDB-lite"/>
    </source>
</evidence>
<organism evidence="5 6">
    <name type="scientific">Diaporthe vaccinii</name>
    <dbReference type="NCBI Taxonomy" id="105482"/>
    <lineage>
        <taxon>Eukaryota</taxon>
        <taxon>Fungi</taxon>
        <taxon>Dikarya</taxon>
        <taxon>Ascomycota</taxon>
        <taxon>Pezizomycotina</taxon>
        <taxon>Sordariomycetes</taxon>
        <taxon>Sordariomycetidae</taxon>
        <taxon>Diaporthales</taxon>
        <taxon>Diaporthaceae</taxon>
        <taxon>Diaporthe</taxon>
        <taxon>Diaporthe eres species complex</taxon>
    </lineage>
</organism>
<dbReference type="Proteomes" id="UP001600888">
    <property type="component" value="Unassembled WGS sequence"/>
</dbReference>
<keyword evidence="1" id="KW-0378">Hydrolase</keyword>
<dbReference type="SUPFAM" id="SSF51556">
    <property type="entry name" value="Metallo-dependent hydrolases"/>
    <property type="match status" value="1"/>
</dbReference>
<keyword evidence="6" id="KW-1185">Reference proteome</keyword>
<reference evidence="5 6" key="1">
    <citation type="submission" date="2024-03" db="EMBL/GenBank/DDBJ databases">
        <title>A high-quality draft genome sequence of Diaporthe vaccinii, a causative agent of upright dieback and viscid rot disease in cranberry plants.</title>
        <authorList>
            <person name="Sarrasin M."/>
            <person name="Lang B.F."/>
            <person name="Burger G."/>
        </authorList>
    </citation>
    <scope>NUCLEOTIDE SEQUENCE [LARGE SCALE GENOMIC DNA]</scope>
    <source>
        <strain evidence="5 6">IS7</strain>
    </source>
</reference>
<keyword evidence="3" id="KW-0472">Membrane</keyword>
<dbReference type="PANTHER" id="PTHR11113">
    <property type="entry name" value="N-ACETYLGLUCOSAMINE-6-PHOSPHATE DEACETYLASE"/>
    <property type="match status" value="1"/>
</dbReference>
<dbReference type="InterPro" id="IPR032466">
    <property type="entry name" value="Metal_Hydrolase"/>
</dbReference>
<comment type="caution">
    <text evidence="5">The sequence shown here is derived from an EMBL/GenBank/DDBJ whole genome shotgun (WGS) entry which is preliminary data.</text>
</comment>
<evidence type="ECO:0000256" key="1">
    <source>
        <dbReference type="ARBA" id="ARBA00022801"/>
    </source>
</evidence>
<feature type="compositionally biased region" description="Basic residues" evidence="2">
    <location>
        <begin position="1"/>
        <end position="10"/>
    </location>
</feature>
<accession>A0ABR4F9P8</accession>
<dbReference type="Gene3D" id="3.20.20.140">
    <property type="entry name" value="Metal-dependent hydrolases"/>
    <property type="match status" value="2"/>
</dbReference>
<dbReference type="SUPFAM" id="SSF51338">
    <property type="entry name" value="Composite domain of metallo-dependent hydrolases"/>
    <property type="match status" value="1"/>
</dbReference>
<evidence type="ECO:0000256" key="3">
    <source>
        <dbReference type="SAM" id="Phobius"/>
    </source>
</evidence>
<feature type="domain" description="Amidohydrolase 3" evidence="4">
    <location>
        <begin position="536"/>
        <end position="591"/>
    </location>
</feature>
<keyword evidence="3" id="KW-1133">Transmembrane helix</keyword>
<name>A0ABR4F9P8_9PEZI</name>
<keyword evidence="3" id="KW-0812">Transmembrane</keyword>
<sequence>MARLNRHRSRAYQTAHSFAGQARRQPHPSSLPKILQVREKARKELGIGCELGRINRRKEKMDAEKNGLPPYSAVAGSPAQPWHQQGRRHVRRSRAVRLMALSFLAFIVYAQWKQIPAQSLDSDGSQAVSVNGLSISKLQADLAVCSKLRATPSDPIGLGRERNARYIDGHKPTLIRNATVWSGEPVEGTSAEAARAGEGWEWINADVFLEHGLIKEVGKDIAVANLPKDTIIWDAKGRQLTAGVIDMHSHSGVDSLPELRGNSDVNEMSSDTTPYVRSIDGIQPTDHQIQVIKSGGVTTSLVLPGSGNNIGGEAYVIKHAVGKPDGREEISAEDMLADPDKNWRYMKMACGENAKRVYGKAGERGPVSRLGESWEFRHAFEQAAKVNREQDDWCNAADAFGVENMSSYLPQELQWESLAAALRGQVHINTHCYTIPDLEAMVDHTNEFKFPVRAFHHAHQTFLVPEILKRTWGGRPPASAIFATNMYYKAESYIGSEYAGKFLYEQGLTTVYVSDNPVLNAQHVIFEAAKGYKFGLPYHAALAGVTSEPADLLGLGKRLGKIKPGYDADVVVWDSDPLSVGATPVQVWIDGTSQWEDPVELNKPVTAPLVPDLALNKTNEETAQLKDVLFTGVSSVLLSDHDEVAGAGATLNVAISRGKLSCIGACEAELRSATTAGTKVINLKNGYLTDSFTAFGSTIGLNEIDAESSTDDGDNSDVFSRAADGLALDNKKLKVAHEFGVTRAVTAPKFAGGSNAARQGVSVGFTTGAKTALDEGAVWADDAAVHYTLSLAAKRDKTPSTSSAVGAFRRKLLAALGSDDEVKDAYSEEAYLKKVVAGDLPLVVTVHSADAIASVLKVKRAVEKEGGKLRLSIIGGAESYILADELAAAGVGVVLAPAESYATGWDQRRALSGAPLTNGTAIDKLVDAGVVTAIGLEEDWLIRDLALLAGRAYRNGEGRLSEKDALALVSANVYKILGIEVPKAKDGHFIVSEGSPLEIGSRVKAVGGGLGRVSVFE</sequence>